<accession>A0A511MRI9</accession>
<feature type="domain" description="Transcription regulator PadR C-terminal" evidence="2">
    <location>
        <begin position="92"/>
        <end position="172"/>
    </location>
</feature>
<name>A0A511MRI9_9NOCA</name>
<feature type="domain" description="Transcription regulator PadR N-terminal" evidence="1">
    <location>
        <begin position="7"/>
        <end position="80"/>
    </location>
</feature>
<dbReference type="Pfam" id="PF03551">
    <property type="entry name" value="PadR"/>
    <property type="match status" value="1"/>
</dbReference>
<gene>
    <name evidence="3" type="ORF">NN4_77410</name>
</gene>
<comment type="caution">
    <text evidence="3">The sequence shown here is derived from an EMBL/GenBank/DDBJ whole genome shotgun (WGS) entry which is preliminary data.</text>
</comment>
<dbReference type="InterPro" id="IPR036388">
    <property type="entry name" value="WH-like_DNA-bd_sf"/>
</dbReference>
<dbReference type="Gene3D" id="6.10.140.190">
    <property type="match status" value="1"/>
</dbReference>
<organism evidence="3 4">
    <name type="scientific">Nocardia ninae NBRC 108245</name>
    <dbReference type="NCBI Taxonomy" id="1210091"/>
    <lineage>
        <taxon>Bacteria</taxon>
        <taxon>Bacillati</taxon>
        <taxon>Actinomycetota</taxon>
        <taxon>Actinomycetes</taxon>
        <taxon>Mycobacteriales</taxon>
        <taxon>Nocardiaceae</taxon>
        <taxon>Nocardia</taxon>
    </lineage>
</organism>
<dbReference type="EMBL" id="BJXA01000090">
    <property type="protein sequence ID" value="GEM43222.1"/>
    <property type="molecule type" value="Genomic_DNA"/>
</dbReference>
<dbReference type="RefSeq" id="WP_147141511.1">
    <property type="nucleotide sequence ID" value="NZ_BJXA01000090.1"/>
</dbReference>
<dbReference type="InterPro" id="IPR036390">
    <property type="entry name" value="WH_DNA-bd_sf"/>
</dbReference>
<sequence>MSLRHAVLGLLSIKPMSGYGLKKVIDESVGHFWAADQSQVYRTLADLVDGGLAARRTVVQEERPNMHVHSVTEPGLAELDAWLASPLRTPPTRDPFLARLFFADRLPPERLRELLDARRREVSEQLAALRAVAVPAEAADTGQALRLATLDYGITVAEAELVWLDNTQRRLERSAR</sequence>
<evidence type="ECO:0000313" key="3">
    <source>
        <dbReference type="EMBL" id="GEM43222.1"/>
    </source>
</evidence>
<dbReference type="PANTHER" id="PTHR43252">
    <property type="entry name" value="TRANSCRIPTIONAL REGULATOR YQJI"/>
    <property type="match status" value="1"/>
</dbReference>
<reference evidence="3 4" key="1">
    <citation type="submission" date="2019-07" db="EMBL/GenBank/DDBJ databases">
        <title>Whole genome shotgun sequence of Nocardia ninae NBRC 108245.</title>
        <authorList>
            <person name="Hosoyama A."/>
            <person name="Uohara A."/>
            <person name="Ohji S."/>
            <person name="Ichikawa N."/>
        </authorList>
    </citation>
    <scope>NUCLEOTIDE SEQUENCE [LARGE SCALE GENOMIC DNA]</scope>
    <source>
        <strain evidence="3 4">NBRC 108245</strain>
    </source>
</reference>
<dbReference type="OrthoDB" id="3746369at2"/>
<dbReference type="SUPFAM" id="SSF46785">
    <property type="entry name" value="Winged helix' DNA-binding domain"/>
    <property type="match status" value="1"/>
</dbReference>
<dbReference type="InterPro" id="IPR018309">
    <property type="entry name" value="Tscrpt_reg_PadR_C"/>
</dbReference>
<evidence type="ECO:0000259" key="1">
    <source>
        <dbReference type="Pfam" id="PF03551"/>
    </source>
</evidence>
<proteinExistence type="predicted"/>
<evidence type="ECO:0008006" key="5">
    <source>
        <dbReference type="Google" id="ProtNLM"/>
    </source>
</evidence>
<evidence type="ECO:0000259" key="2">
    <source>
        <dbReference type="Pfam" id="PF10400"/>
    </source>
</evidence>
<dbReference type="InterPro" id="IPR005149">
    <property type="entry name" value="Tscrpt_reg_PadR_N"/>
</dbReference>
<dbReference type="Gene3D" id="1.10.10.10">
    <property type="entry name" value="Winged helix-like DNA-binding domain superfamily/Winged helix DNA-binding domain"/>
    <property type="match status" value="1"/>
</dbReference>
<keyword evidence="4" id="KW-1185">Reference proteome</keyword>
<dbReference type="PANTHER" id="PTHR43252:SF6">
    <property type="entry name" value="NEGATIVE TRANSCRIPTION REGULATOR PADR"/>
    <property type="match status" value="1"/>
</dbReference>
<evidence type="ECO:0000313" key="4">
    <source>
        <dbReference type="Proteomes" id="UP000321424"/>
    </source>
</evidence>
<protein>
    <recommendedName>
        <fullName evidence="5">PadR family transcriptional regulator</fullName>
    </recommendedName>
</protein>
<dbReference type="AlphaFoldDB" id="A0A511MRI9"/>
<dbReference type="Pfam" id="PF10400">
    <property type="entry name" value="Vir_act_alpha_C"/>
    <property type="match status" value="1"/>
</dbReference>
<dbReference type="Proteomes" id="UP000321424">
    <property type="component" value="Unassembled WGS sequence"/>
</dbReference>